<evidence type="ECO:0000256" key="1">
    <source>
        <dbReference type="ARBA" id="ARBA00004141"/>
    </source>
</evidence>
<dbReference type="InterPro" id="IPR011723">
    <property type="entry name" value="Znf/thioredoxin_put"/>
</dbReference>
<evidence type="ECO:0000256" key="2">
    <source>
        <dbReference type="ARBA" id="ARBA00022692"/>
    </source>
</evidence>
<dbReference type="OrthoDB" id="5469864at2"/>
<dbReference type="EMBL" id="AP017378">
    <property type="protein sequence ID" value="BBD08641.1"/>
    <property type="molecule type" value="Genomic_DNA"/>
</dbReference>
<protein>
    <submittedName>
        <fullName evidence="9">MJ0042 family finger-like protein</fullName>
    </submittedName>
</protein>
<keyword evidence="10" id="KW-1185">Reference proteome</keyword>
<comment type="subcellular location">
    <subcellularLocation>
        <location evidence="1">Membrane</location>
        <topology evidence="1">Multi-pass membrane protein</topology>
    </subcellularLocation>
</comment>
<evidence type="ECO:0000259" key="8">
    <source>
        <dbReference type="Pfam" id="PF13717"/>
    </source>
</evidence>
<evidence type="ECO:0000313" key="9">
    <source>
        <dbReference type="EMBL" id="BBD08641.1"/>
    </source>
</evidence>
<keyword evidence="3 6" id="KW-1133">Transmembrane helix</keyword>
<dbReference type="GO" id="GO:0016020">
    <property type="term" value="C:membrane"/>
    <property type="evidence" value="ECO:0007669"/>
    <property type="project" value="UniProtKB-SubCell"/>
</dbReference>
<feature type="region of interest" description="Disordered" evidence="5">
    <location>
        <begin position="11"/>
        <end position="91"/>
    </location>
</feature>
<dbReference type="KEGG" id="dfl:DFE_1915"/>
<keyword evidence="2 6" id="KW-0812">Transmembrane</keyword>
<feature type="transmembrane region" description="Helical" evidence="6">
    <location>
        <begin position="317"/>
        <end position="342"/>
    </location>
</feature>
<feature type="transmembrane region" description="Helical" evidence="6">
    <location>
        <begin position="217"/>
        <end position="234"/>
    </location>
</feature>
<evidence type="ECO:0000256" key="5">
    <source>
        <dbReference type="SAM" id="MobiDB-lite"/>
    </source>
</evidence>
<evidence type="ECO:0000256" key="3">
    <source>
        <dbReference type="ARBA" id="ARBA00022989"/>
    </source>
</evidence>
<evidence type="ECO:0000256" key="6">
    <source>
        <dbReference type="SAM" id="Phobius"/>
    </source>
</evidence>
<dbReference type="Pfam" id="PF04893">
    <property type="entry name" value="Yip1"/>
    <property type="match status" value="1"/>
</dbReference>
<sequence length="382" mass="41446">MDITCPNCQFSRQVPDDKIPGRSVNATCPQCGNKFRFRTPDEQAEPSASVPVPEQQESPSVEALPTEEAVQAQPSPAPEGIATSKASPLQENNEVVHAAGHPVEPQASEDSPEQRPDTETAPPTKQQDKTSGDTGGPSDIWQKLDDLGKTHPGRTPENGSYRIQGAPEESETVPVPFEDLERFGFFGGLWETVRRTLFNPGLFFEAMPLNTSLARPLVFYVLLGELAYMFMAIWESAGLDPFAYFAGPGQEAAAASDAGFYAALSGHFLMMFIMPMFLFAAIYVNAGIVHLLLKIFRAGDSGFRATFRVCCYANATGLLYAVPFVGIPLSFLWQITVIVAGLKAVHRTSYFSVLLAYSPIILLGLLAFAAPFISPADMPPSM</sequence>
<accession>A0A2Z6AZE3</accession>
<dbReference type="RefSeq" id="WP_126381403.1">
    <property type="nucleotide sequence ID" value="NZ_AP017378.1"/>
</dbReference>
<organism evidence="9 10">
    <name type="scientific">Desulfovibrio ferrophilus</name>
    <dbReference type="NCBI Taxonomy" id="241368"/>
    <lineage>
        <taxon>Bacteria</taxon>
        <taxon>Pseudomonadati</taxon>
        <taxon>Thermodesulfobacteriota</taxon>
        <taxon>Desulfovibrionia</taxon>
        <taxon>Desulfovibrionales</taxon>
        <taxon>Desulfovibrionaceae</taxon>
        <taxon>Desulfovibrio</taxon>
    </lineage>
</organism>
<gene>
    <name evidence="9" type="ORF">DFE_1915</name>
</gene>
<dbReference type="NCBIfam" id="TIGR02098">
    <property type="entry name" value="MJ0042_CXXC"/>
    <property type="match status" value="1"/>
</dbReference>
<dbReference type="Proteomes" id="UP000269883">
    <property type="component" value="Chromosome"/>
</dbReference>
<dbReference type="Pfam" id="PF13717">
    <property type="entry name" value="Zn_ribbon_4"/>
    <property type="match status" value="1"/>
</dbReference>
<evidence type="ECO:0000313" key="10">
    <source>
        <dbReference type="Proteomes" id="UP000269883"/>
    </source>
</evidence>
<proteinExistence type="predicted"/>
<reference evidence="9 10" key="1">
    <citation type="journal article" date="2018" name="Sci. Adv.">
        <title>Multi-heme cytochromes provide a pathway for survival in energy-limited environments.</title>
        <authorList>
            <person name="Deng X."/>
            <person name="Dohmae N."/>
            <person name="Nealson K.H."/>
            <person name="Hashimoto K."/>
            <person name="Okamoto A."/>
        </authorList>
    </citation>
    <scope>NUCLEOTIDE SEQUENCE [LARGE SCALE GENOMIC DNA]</scope>
    <source>
        <strain evidence="9 10">IS5</strain>
    </source>
</reference>
<dbReference type="AlphaFoldDB" id="A0A2Z6AZE3"/>
<keyword evidence="4 6" id="KW-0472">Membrane</keyword>
<dbReference type="InterPro" id="IPR006977">
    <property type="entry name" value="Yip1_dom"/>
</dbReference>
<name>A0A2Z6AZE3_9BACT</name>
<evidence type="ECO:0000259" key="7">
    <source>
        <dbReference type="Pfam" id="PF04893"/>
    </source>
</evidence>
<feature type="transmembrane region" description="Helical" evidence="6">
    <location>
        <begin position="354"/>
        <end position="373"/>
    </location>
</feature>
<feature type="domain" description="Zinc finger/thioredoxin putative" evidence="8">
    <location>
        <begin position="1"/>
        <end position="36"/>
    </location>
</feature>
<evidence type="ECO:0000256" key="4">
    <source>
        <dbReference type="ARBA" id="ARBA00023136"/>
    </source>
</evidence>
<feature type="region of interest" description="Disordered" evidence="5">
    <location>
        <begin position="103"/>
        <end position="170"/>
    </location>
</feature>
<feature type="domain" description="Yip1" evidence="7">
    <location>
        <begin position="195"/>
        <end position="369"/>
    </location>
</feature>
<feature type="transmembrane region" description="Helical" evidence="6">
    <location>
        <begin position="268"/>
        <end position="296"/>
    </location>
</feature>